<dbReference type="AlphaFoldDB" id="A0A9D9HBX1"/>
<dbReference type="EMBL" id="JADIMO010000073">
    <property type="protein sequence ID" value="MBO8445214.1"/>
    <property type="molecule type" value="Genomic_DNA"/>
</dbReference>
<dbReference type="Pfam" id="PF12541">
    <property type="entry name" value="DUF3737"/>
    <property type="match status" value="1"/>
</dbReference>
<organism evidence="1 2">
    <name type="scientific">Candidatus Cryptobacteroides merdavium</name>
    <dbReference type="NCBI Taxonomy" id="2840769"/>
    <lineage>
        <taxon>Bacteria</taxon>
        <taxon>Pseudomonadati</taxon>
        <taxon>Bacteroidota</taxon>
        <taxon>Bacteroidia</taxon>
        <taxon>Bacteroidales</taxon>
        <taxon>Candidatus Cryptobacteroides</taxon>
    </lineage>
</organism>
<reference evidence="1" key="1">
    <citation type="submission" date="2020-10" db="EMBL/GenBank/DDBJ databases">
        <authorList>
            <person name="Gilroy R."/>
        </authorList>
    </citation>
    <scope>NUCLEOTIDE SEQUENCE</scope>
    <source>
        <strain evidence="1">D5-748</strain>
    </source>
</reference>
<protein>
    <submittedName>
        <fullName evidence="1">DUF3737 family protein</fullName>
    </submittedName>
</protein>
<dbReference type="InterPro" id="IPR012334">
    <property type="entry name" value="Pectin_lyas_fold"/>
</dbReference>
<accession>A0A9D9HBX1</accession>
<dbReference type="SUPFAM" id="SSF51126">
    <property type="entry name" value="Pectin lyase-like"/>
    <property type="match status" value="1"/>
</dbReference>
<sequence length="283" mass="32579">MEKIINAEFGGERPLFASHDLYLENVTIREGESAIKECSNIEAVNCRFEGNYPFWHVHGFRIDRCYFDVGGRSALWYSDHLKMTDTTIDAPKMFREMTDIEIENVVLNDADEIFWRCDRIKAKNLVLHGGTYPFMFSRNIYVDGLESDSKYVFQYVKDVEIHNARITTKDAFWEVENVTIYDSELNGEYLGWHSRNLRLVNCHITGEQPLCYAHDLVLENCTFSPDCDRAFEYSTLNADIRGSITNIKNPMSGRITADHIGSITIDGNIKAPADCIIETRDEK</sequence>
<name>A0A9D9HBX1_9BACT</name>
<proteinExistence type="predicted"/>
<dbReference type="InterPro" id="IPR011050">
    <property type="entry name" value="Pectin_lyase_fold/virulence"/>
</dbReference>
<dbReference type="Gene3D" id="2.160.20.10">
    <property type="entry name" value="Single-stranded right-handed beta-helix, Pectin lyase-like"/>
    <property type="match status" value="1"/>
</dbReference>
<dbReference type="InterPro" id="IPR022208">
    <property type="entry name" value="DUF3737"/>
</dbReference>
<comment type="caution">
    <text evidence="1">The sequence shown here is derived from an EMBL/GenBank/DDBJ whole genome shotgun (WGS) entry which is preliminary data.</text>
</comment>
<dbReference type="Proteomes" id="UP000823619">
    <property type="component" value="Unassembled WGS sequence"/>
</dbReference>
<evidence type="ECO:0000313" key="1">
    <source>
        <dbReference type="EMBL" id="MBO8445214.1"/>
    </source>
</evidence>
<evidence type="ECO:0000313" key="2">
    <source>
        <dbReference type="Proteomes" id="UP000823619"/>
    </source>
</evidence>
<reference evidence="1" key="2">
    <citation type="journal article" date="2021" name="PeerJ">
        <title>Extensive microbial diversity within the chicken gut microbiome revealed by metagenomics and culture.</title>
        <authorList>
            <person name="Gilroy R."/>
            <person name="Ravi A."/>
            <person name="Getino M."/>
            <person name="Pursley I."/>
            <person name="Horton D.L."/>
            <person name="Alikhan N.F."/>
            <person name="Baker D."/>
            <person name="Gharbi K."/>
            <person name="Hall N."/>
            <person name="Watson M."/>
            <person name="Adriaenssens E.M."/>
            <person name="Foster-Nyarko E."/>
            <person name="Jarju S."/>
            <person name="Secka A."/>
            <person name="Antonio M."/>
            <person name="Oren A."/>
            <person name="Chaudhuri R.R."/>
            <person name="La Ragione R."/>
            <person name="Hildebrand F."/>
            <person name="Pallen M.J."/>
        </authorList>
    </citation>
    <scope>NUCLEOTIDE SEQUENCE</scope>
    <source>
        <strain evidence="1">D5-748</strain>
    </source>
</reference>
<gene>
    <name evidence="1" type="ORF">IAC23_05930</name>
</gene>